<dbReference type="Proteomes" id="UP001182355">
    <property type="component" value="Unassembled WGS sequence"/>
</dbReference>
<dbReference type="EMBL" id="ABNAVX010000005">
    <property type="protein sequence ID" value="ELI8101560.1"/>
    <property type="molecule type" value="Genomic_DNA"/>
</dbReference>
<name>A0AAD2UZS1_YEREN</name>
<accession>A0AAD2UZS1</accession>
<protein>
    <submittedName>
        <fullName evidence="1">Uncharacterized protein</fullName>
    </submittedName>
</protein>
<sequence>MDYNFKIKQVVVPLFGIVENKDQTQWLKNFSAPFTPTNIVLNDTAFKMIAENLGLDADGLAYSAHRYVSGQYRAETAGLSGSTLGDIGEVLTYLVNRNAGKDIVRVVSGNRTGRSNTEENKFPQPDFIVWEPGQPAAALEVKSTQALDYQLLLNANNWKLLQPCSVVKQCRVDALPQLGYIGGILTPQKHSLLIRDGSVVPFPIAKGIAVALASVDGRVDTLRTITKLKTPKKCRDKKRSCWDCLPENDSHFVLTTMPNSPNMLSLVGTPNDGGAAWIVAYRHWSESLMARDLLAAEEMTLTLARTVREWLDSLDISRDDVKPLREFWRNYVSSALASRGLDIGVPSDLEDDEAREINQPPRRSSISVAEKNLSLREVRDLINKPGLTPVGGGLSFRVPDLSGSLSFFHDDECIELRMMSSAWWSQEKPPISERYAQLIAAQLLAVSLGHENLPTELIIAPLRKIEAKINESAMLIGWEWDASTEARGYVWPILSSLGIIKSPPHRSRWLMSLLFGDPRALLRIAENGRGILRIHKSIFE</sequence>
<gene>
    <name evidence="1" type="ORF">RSF11_001251</name>
</gene>
<evidence type="ECO:0000313" key="2">
    <source>
        <dbReference type="Proteomes" id="UP001182355"/>
    </source>
</evidence>
<proteinExistence type="predicted"/>
<dbReference type="AlphaFoldDB" id="A0AAD2UZS1"/>
<reference evidence="1" key="1">
    <citation type="submission" date="2023-02" db="EMBL/GenBank/DDBJ databases">
        <authorList>
            <person name="Ashton P.M."/>
            <person name="Dallman T."/>
            <person name="Nair S."/>
            <person name="De Pinna E."/>
            <person name="Peters T."/>
            <person name="Grant K."/>
        </authorList>
    </citation>
    <scope>NUCLEOTIDE SEQUENCE</scope>
    <source>
        <strain evidence="1">01103883</strain>
    </source>
</reference>
<evidence type="ECO:0000313" key="1">
    <source>
        <dbReference type="EMBL" id="ELI8101560.1"/>
    </source>
</evidence>
<organism evidence="1 2">
    <name type="scientific">Yersinia enterocolitica</name>
    <dbReference type="NCBI Taxonomy" id="630"/>
    <lineage>
        <taxon>Bacteria</taxon>
        <taxon>Pseudomonadati</taxon>
        <taxon>Pseudomonadota</taxon>
        <taxon>Gammaproteobacteria</taxon>
        <taxon>Enterobacterales</taxon>
        <taxon>Yersiniaceae</taxon>
        <taxon>Yersinia</taxon>
    </lineage>
</organism>
<comment type="caution">
    <text evidence="1">The sequence shown here is derived from an EMBL/GenBank/DDBJ whole genome shotgun (WGS) entry which is preliminary data.</text>
</comment>